<reference evidence="2" key="1">
    <citation type="journal article" date="2019" name="Int. J. Syst. Evol. Microbiol.">
        <title>The Global Catalogue of Microorganisms (GCM) 10K type strain sequencing project: providing services to taxonomists for standard genome sequencing and annotation.</title>
        <authorList>
            <consortium name="The Broad Institute Genomics Platform"/>
            <consortium name="The Broad Institute Genome Sequencing Center for Infectious Disease"/>
            <person name="Wu L."/>
            <person name="Ma J."/>
        </authorList>
    </citation>
    <scope>NUCLEOTIDE SEQUENCE [LARGE SCALE GENOMIC DNA]</scope>
    <source>
        <strain evidence="2">JCM 18081</strain>
    </source>
</reference>
<accession>A0ABP9B7T2</accession>
<dbReference type="Proteomes" id="UP001501265">
    <property type="component" value="Unassembled WGS sequence"/>
</dbReference>
<sequence>MSVMLKTLGTPYLAVVTADPYGPEWDRTLASSARVRPGRGGAQTVVRGSRPLRLAAASATRER</sequence>
<organism evidence="1 2">
    <name type="scientific">Streptomyces ziwulingensis</name>
    <dbReference type="NCBI Taxonomy" id="1045501"/>
    <lineage>
        <taxon>Bacteria</taxon>
        <taxon>Bacillati</taxon>
        <taxon>Actinomycetota</taxon>
        <taxon>Actinomycetes</taxon>
        <taxon>Kitasatosporales</taxon>
        <taxon>Streptomycetaceae</taxon>
        <taxon>Streptomyces</taxon>
    </lineage>
</organism>
<proteinExistence type="predicted"/>
<dbReference type="EMBL" id="BAABIG010000017">
    <property type="protein sequence ID" value="GAA4791739.1"/>
    <property type="molecule type" value="Genomic_DNA"/>
</dbReference>
<name>A0ABP9B7T2_9ACTN</name>
<evidence type="ECO:0000313" key="2">
    <source>
        <dbReference type="Proteomes" id="UP001501265"/>
    </source>
</evidence>
<gene>
    <name evidence="1" type="ORF">GCM10023220_16600</name>
</gene>
<keyword evidence="2" id="KW-1185">Reference proteome</keyword>
<evidence type="ECO:0000313" key="1">
    <source>
        <dbReference type="EMBL" id="GAA4791739.1"/>
    </source>
</evidence>
<comment type="caution">
    <text evidence="1">The sequence shown here is derived from an EMBL/GenBank/DDBJ whole genome shotgun (WGS) entry which is preliminary data.</text>
</comment>
<protein>
    <submittedName>
        <fullName evidence="1">Uncharacterized protein</fullName>
    </submittedName>
</protein>